<gene>
    <name evidence="1" type="ORF">OSR52_17755</name>
</gene>
<feature type="non-terminal residue" evidence="1">
    <location>
        <position position="215"/>
    </location>
</feature>
<sequence length="215" mass="23726">LPKENLVLSVEGTYKISNNLDVFAEYASSALTQDLRAQDGSGGKGGLAGLLFNGKTSTEYHTALRAGMNYTFDQSSVGVAYERIDPGYETLGSYYFNNDFENITLNGATALLDNLLNLTFNVGYQRDDLNNKKDNATSRMVGSVNATANVNERLSITGSYSNFRTFTNVKVNQFDNINDDSLLDNNLDTLDYKQLSQTAMLGINYVISQKENLQQ</sequence>
<dbReference type="SUPFAM" id="SSF56935">
    <property type="entry name" value="Porins"/>
    <property type="match status" value="1"/>
</dbReference>
<keyword evidence="2" id="KW-1185">Reference proteome</keyword>
<protein>
    <recommendedName>
        <fullName evidence="3">TonB-dependent receptor</fullName>
    </recommendedName>
</protein>
<dbReference type="Proteomes" id="UP001153642">
    <property type="component" value="Unassembled WGS sequence"/>
</dbReference>
<organism evidence="1 2">
    <name type="scientific">Galbibacter pacificus</name>
    <dbReference type="NCBI Taxonomy" id="2996052"/>
    <lineage>
        <taxon>Bacteria</taxon>
        <taxon>Pseudomonadati</taxon>
        <taxon>Bacteroidota</taxon>
        <taxon>Flavobacteriia</taxon>
        <taxon>Flavobacteriales</taxon>
        <taxon>Flavobacteriaceae</taxon>
        <taxon>Galbibacter</taxon>
    </lineage>
</organism>
<accession>A0ABT6FWQ3</accession>
<evidence type="ECO:0000313" key="2">
    <source>
        <dbReference type="Proteomes" id="UP001153642"/>
    </source>
</evidence>
<evidence type="ECO:0000313" key="1">
    <source>
        <dbReference type="EMBL" id="MDG3587703.1"/>
    </source>
</evidence>
<reference evidence="1" key="1">
    <citation type="submission" date="2022-11" db="EMBL/GenBank/DDBJ databases">
        <title>High-quality draft genome sequence of Galbibacter sp. strain CMA-7.</title>
        <authorList>
            <person name="Wei L."/>
            <person name="Dong C."/>
            <person name="Shao Z."/>
        </authorList>
    </citation>
    <scope>NUCLEOTIDE SEQUENCE</scope>
    <source>
        <strain evidence="1">CMA-7</strain>
    </source>
</reference>
<dbReference type="Gene3D" id="2.40.160.10">
    <property type="entry name" value="Porin"/>
    <property type="match status" value="1"/>
</dbReference>
<comment type="caution">
    <text evidence="1">The sequence shown here is derived from an EMBL/GenBank/DDBJ whole genome shotgun (WGS) entry which is preliminary data.</text>
</comment>
<dbReference type="EMBL" id="JAPMUA010000019">
    <property type="protein sequence ID" value="MDG3587703.1"/>
    <property type="molecule type" value="Genomic_DNA"/>
</dbReference>
<proteinExistence type="predicted"/>
<dbReference type="InterPro" id="IPR023614">
    <property type="entry name" value="Porin_dom_sf"/>
</dbReference>
<name>A0ABT6FWQ3_9FLAO</name>
<evidence type="ECO:0008006" key="3">
    <source>
        <dbReference type="Google" id="ProtNLM"/>
    </source>
</evidence>
<feature type="non-terminal residue" evidence="1">
    <location>
        <position position="1"/>
    </location>
</feature>